<evidence type="ECO:0000256" key="3">
    <source>
        <dbReference type="ARBA" id="ARBA00023015"/>
    </source>
</evidence>
<proteinExistence type="predicted"/>
<reference evidence="8 9" key="1">
    <citation type="submission" date="2019-10" db="EMBL/GenBank/DDBJ databases">
        <authorList>
            <person name="Nie G."/>
            <person name="Ming H."/>
            <person name="Yi B."/>
        </authorList>
    </citation>
    <scope>NUCLEOTIDE SEQUENCE [LARGE SCALE GENOMIC DNA]</scope>
    <source>
        <strain evidence="8 9">CFH 90414</strain>
    </source>
</reference>
<protein>
    <recommendedName>
        <fullName evidence="7">OmpR/PhoB-type domain-containing protein</fullName>
    </recommendedName>
</protein>
<dbReference type="Pfam" id="PF00486">
    <property type="entry name" value="Trans_reg_C"/>
    <property type="match status" value="1"/>
</dbReference>
<evidence type="ECO:0000256" key="2">
    <source>
        <dbReference type="ARBA" id="ARBA00023012"/>
    </source>
</evidence>
<dbReference type="Proteomes" id="UP000431080">
    <property type="component" value="Unassembled WGS sequence"/>
</dbReference>
<dbReference type="PANTHER" id="PTHR48111">
    <property type="entry name" value="REGULATOR OF RPOS"/>
    <property type="match status" value="1"/>
</dbReference>
<dbReference type="Gene3D" id="3.40.50.2300">
    <property type="match status" value="1"/>
</dbReference>
<dbReference type="SUPFAM" id="SSF46894">
    <property type="entry name" value="C-terminal effector domain of the bipartite response regulators"/>
    <property type="match status" value="1"/>
</dbReference>
<sequence>MSTVGVRSGVAAVPSELAYAHQGASRIAVGAPKWPARVLFIESRSAPGYPAESVETHGLEIHGYSDAIGALLAVREEEPAAIVAPTDMVNVDFMSFIEAMAAWSEVPVIVGVANHDGAADLAYQAIARGARSILALPCRPDQLISAVRSCGVRIDSHSRPLTIGTLLLEPQAFRVTIDGRTVPLTPREFLLVQCLMLATPRVVSVEELTRALSTYDDGSVPATRALVTRVRKKLEATAVGSGRILETLRGIGYRIAEV</sequence>
<keyword evidence="3" id="KW-0805">Transcription regulation</keyword>
<dbReference type="GO" id="GO:0006355">
    <property type="term" value="P:regulation of DNA-templated transcription"/>
    <property type="evidence" value="ECO:0007669"/>
    <property type="project" value="InterPro"/>
</dbReference>
<evidence type="ECO:0000256" key="4">
    <source>
        <dbReference type="ARBA" id="ARBA00023125"/>
    </source>
</evidence>
<dbReference type="PROSITE" id="PS51755">
    <property type="entry name" value="OMPR_PHOB"/>
    <property type="match status" value="1"/>
</dbReference>
<dbReference type="CDD" id="cd00383">
    <property type="entry name" value="trans_reg_C"/>
    <property type="match status" value="1"/>
</dbReference>
<dbReference type="InterPro" id="IPR039420">
    <property type="entry name" value="WalR-like"/>
</dbReference>
<dbReference type="EMBL" id="WJIF01000002">
    <property type="protein sequence ID" value="MRG58906.1"/>
    <property type="molecule type" value="Genomic_DNA"/>
</dbReference>
<keyword evidence="9" id="KW-1185">Reference proteome</keyword>
<dbReference type="InterPro" id="IPR016032">
    <property type="entry name" value="Sig_transdc_resp-reg_C-effctor"/>
</dbReference>
<feature type="DNA-binding region" description="OmpR/PhoB-type" evidence="6">
    <location>
        <begin position="158"/>
        <end position="257"/>
    </location>
</feature>
<evidence type="ECO:0000256" key="5">
    <source>
        <dbReference type="ARBA" id="ARBA00023163"/>
    </source>
</evidence>
<comment type="caution">
    <text evidence="8">The sequence shown here is derived from an EMBL/GenBank/DDBJ whole genome shotgun (WGS) entry which is preliminary data.</text>
</comment>
<dbReference type="InterPro" id="IPR011006">
    <property type="entry name" value="CheY-like_superfamily"/>
</dbReference>
<feature type="domain" description="OmpR/PhoB-type" evidence="7">
    <location>
        <begin position="158"/>
        <end position="257"/>
    </location>
</feature>
<keyword evidence="2" id="KW-0902">Two-component regulatory system</keyword>
<dbReference type="GO" id="GO:0032993">
    <property type="term" value="C:protein-DNA complex"/>
    <property type="evidence" value="ECO:0007669"/>
    <property type="project" value="TreeGrafter"/>
</dbReference>
<dbReference type="AlphaFoldDB" id="A0A6I2F985"/>
<dbReference type="GO" id="GO:0000156">
    <property type="term" value="F:phosphorelay response regulator activity"/>
    <property type="evidence" value="ECO:0007669"/>
    <property type="project" value="TreeGrafter"/>
</dbReference>
<dbReference type="Gene3D" id="1.10.10.10">
    <property type="entry name" value="Winged helix-like DNA-binding domain superfamily/Winged helix DNA-binding domain"/>
    <property type="match status" value="1"/>
</dbReference>
<evidence type="ECO:0000256" key="6">
    <source>
        <dbReference type="PROSITE-ProRule" id="PRU01091"/>
    </source>
</evidence>
<dbReference type="PANTHER" id="PTHR48111:SF1">
    <property type="entry name" value="TWO-COMPONENT RESPONSE REGULATOR ORR33"/>
    <property type="match status" value="1"/>
</dbReference>
<evidence type="ECO:0000259" key="7">
    <source>
        <dbReference type="PROSITE" id="PS51755"/>
    </source>
</evidence>
<name>A0A6I2F985_9MICO</name>
<keyword evidence="5" id="KW-0804">Transcription</keyword>
<keyword evidence="4 6" id="KW-0238">DNA-binding</keyword>
<dbReference type="InterPro" id="IPR036388">
    <property type="entry name" value="WH-like_DNA-bd_sf"/>
</dbReference>
<dbReference type="InterPro" id="IPR001867">
    <property type="entry name" value="OmpR/PhoB-type_DNA-bd"/>
</dbReference>
<evidence type="ECO:0000256" key="1">
    <source>
        <dbReference type="ARBA" id="ARBA00022553"/>
    </source>
</evidence>
<dbReference type="SMART" id="SM00862">
    <property type="entry name" value="Trans_reg_C"/>
    <property type="match status" value="1"/>
</dbReference>
<organism evidence="8 9">
    <name type="scientific">Agromyces agglutinans</name>
    <dbReference type="NCBI Taxonomy" id="2662258"/>
    <lineage>
        <taxon>Bacteria</taxon>
        <taxon>Bacillati</taxon>
        <taxon>Actinomycetota</taxon>
        <taxon>Actinomycetes</taxon>
        <taxon>Micrococcales</taxon>
        <taxon>Microbacteriaceae</taxon>
        <taxon>Agromyces</taxon>
    </lineage>
</organism>
<keyword evidence="1" id="KW-0597">Phosphoprotein</keyword>
<dbReference type="SUPFAM" id="SSF52172">
    <property type="entry name" value="CheY-like"/>
    <property type="match status" value="1"/>
</dbReference>
<evidence type="ECO:0000313" key="9">
    <source>
        <dbReference type="Proteomes" id="UP000431080"/>
    </source>
</evidence>
<dbReference type="GO" id="GO:0000976">
    <property type="term" value="F:transcription cis-regulatory region binding"/>
    <property type="evidence" value="ECO:0007669"/>
    <property type="project" value="TreeGrafter"/>
</dbReference>
<evidence type="ECO:0000313" key="8">
    <source>
        <dbReference type="EMBL" id="MRG58906.1"/>
    </source>
</evidence>
<gene>
    <name evidence="8" type="ORF">GE115_03330</name>
</gene>
<dbReference type="GO" id="GO:0005829">
    <property type="term" value="C:cytosol"/>
    <property type="evidence" value="ECO:0007669"/>
    <property type="project" value="TreeGrafter"/>
</dbReference>
<accession>A0A6I2F985</accession>